<proteinExistence type="predicted"/>
<accession>A0AAE1E8V9</accession>
<dbReference type="AlphaFoldDB" id="A0AAE1E8V9"/>
<organism evidence="1 2">
    <name type="scientific">Elysia crispata</name>
    <name type="common">lettuce slug</name>
    <dbReference type="NCBI Taxonomy" id="231223"/>
    <lineage>
        <taxon>Eukaryota</taxon>
        <taxon>Metazoa</taxon>
        <taxon>Spiralia</taxon>
        <taxon>Lophotrochozoa</taxon>
        <taxon>Mollusca</taxon>
        <taxon>Gastropoda</taxon>
        <taxon>Heterobranchia</taxon>
        <taxon>Euthyneura</taxon>
        <taxon>Panpulmonata</taxon>
        <taxon>Sacoglossa</taxon>
        <taxon>Placobranchoidea</taxon>
        <taxon>Plakobranchidae</taxon>
        <taxon>Elysia</taxon>
    </lineage>
</organism>
<gene>
    <name evidence="1" type="ORF">RRG08_052420</name>
</gene>
<comment type="caution">
    <text evidence="1">The sequence shown here is derived from an EMBL/GenBank/DDBJ whole genome shotgun (WGS) entry which is preliminary data.</text>
</comment>
<reference evidence="1" key="1">
    <citation type="journal article" date="2023" name="G3 (Bethesda)">
        <title>A reference genome for the long-term kleptoplast-retaining sea slug Elysia crispata morphotype clarki.</title>
        <authorList>
            <person name="Eastman K.E."/>
            <person name="Pendleton A.L."/>
            <person name="Shaikh M.A."/>
            <person name="Suttiyut T."/>
            <person name="Ogas R."/>
            <person name="Tomko P."/>
            <person name="Gavelis G."/>
            <person name="Widhalm J.R."/>
            <person name="Wisecaver J.H."/>
        </authorList>
    </citation>
    <scope>NUCLEOTIDE SEQUENCE</scope>
    <source>
        <strain evidence="1">ECLA1</strain>
    </source>
</reference>
<dbReference type="Proteomes" id="UP001283361">
    <property type="component" value="Unassembled WGS sequence"/>
</dbReference>
<sequence>MKYSPHTDSPLNDNPGRSRIDFCCSMLVGLMSLIEDIRIAAKITVHHYRYDISEPASLRRSSQDLVLLHASRVDVIDRGHQDRR</sequence>
<evidence type="ECO:0000313" key="1">
    <source>
        <dbReference type="EMBL" id="KAK3797820.1"/>
    </source>
</evidence>
<keyword evidence="2" id="KW-1185">Reference proteome</keyword>
<name>A0AAE1E8V9_9GAST</name>
<evidence type="ECO:0000313" key="2">
    <source>
        <dbReference type="Proteomes" id="UP001283361"/>
    </source>
</evidence>
<dbReference type="EMBL" id="JAWDGP010000740">
    <property type="protein sequence ID" value="KAK3797820.1"/>
    <property type="molecule type" value="Genomic_DNA"/>
</dbReference>
<protein>
    <submittedName>
        <fullName evidence="1">Uncharacterized protein</fullName>
    </submittedName>
</protein>